<keyword evidence="6" id="KW-0680">Restriction system</keyword>
<evidence type="ECO:0000256" key="7">
    <source>
        <dbReference type="ARBA" id="ARBA00023125"/>
    </source>
</evidence>
<evidence type="ECO:0000256" key="3">
    <source>
        <dbReference type="ARBA" id="ARBA00022603"/>
    </source>
</evidence>
<dbReference type="PROSITE" id="PS00093">
    <property type="entry name" value="N4_MTASE"/>
    <property type="match status" value="1"/>
</dbReference>
<dbReference type="EMBL" id="JAAMPU010000107">
    <property type="protein sequence ID" value="NMH28722.1"/>
    <property type="molecule type" value="Genomic_DNA"/>
</dbReference>
<dbReference type="GO" id="GO:0008170">
    <property type="term" value="F:N-methyltransferase activity"/>
    <property type="evidence" value="ECO:0007669"/>
    <property type="project" value="InterPro"/>
</dbReference>
<proteinExistence type="inferred from homology"/>
<feature type="domain" description="DNA methylase N-4/N-6" evidence="9">
    <location>
        <begin position="17"/>
        <end position="96"/>
    </location>
</feature>
<dbReference type="Gene3D" id="3.40.50.150">
    <property type="entry name" value="Vaccinia Virus protein VP39"/>
    <property type="match status" value="2"/>
</dbReference>
<dbReference type="Proteomes" id="UP000712080">
    <property type="component" value="Unassembled WGS sequence"/>
</dbReference>
<protein>
    <recommendedName>
        <fullName evidence="2">site-specific DNA-methyltransferase (cytosine-N(4)-specific)</fullName>
        <ecNumber evidence="2">2.1.1.113</ecNumber>
    </recommendedName>
</protein>
<evidence type="ECO:0000256" key="2">
    <source>
        <dbReference type="ARBA" id="ARBA00012185"/>
    </source>
</evidence>
<dbReference type="GO" id="GO:0032259">
    <property type="term" value="P:methylation"/>
    <property type="evidence" value="ECO:0007669"/>
    <property type="project" value="UniProtKB-KW"/>
</dbReference>
<dbReference type="InterPro" id="IPR029063">
    <property type="entry name" value="SAM-dependent_MTases_sf"/>
</dbReference>
<evidence type="ECO:0000256" key="1">
    <source>
        <dbReference type="ARBA" id="ARBA00010203"/>
    </source>
</evidence>
<name>A0A972JK34_9FLAO</name>
<dbReference type="SUPFAM" id="SSF53335">
    <property type="entry name" value="S-adenosyl-L-methionine-dependent methyltransferases"/>
    <property type="match status" value="2"/>
</dbReference>
<comment type="similarity">
    <text evidence="1">Belongs to the N(4)/N(6)-methyltransferase family. N(4) subfamily.</text>
</comment>
<evidence type="ECO:0000313" key="10">
    <source>
        <dbReference type="EMBL" id="NMH28722.1"/>
    </source>
</evidence>
<evidence type="ECO:0000256" key="5">
    <source>
        <dbReference type="ARBA" id="ARBA00022691"/>
    </source>
</evidence>
<sequence>MIIQETDLDFAFNSIRVSTSWNSVAEKELKMHKIHAYPAKFPSFLINKALEYAEQKKISIEKLGDIFCGCGTTALEAKTQNISFWGCDINPVATLIAKVKSQDYNLNILSRHYNSIVNQYKFFDSTIPRKFSTNERLNYWFTENQLLDVYKLLYSIETCVAKGKYRDFFYVAFSNILKRSSKWLTKSIKPQVDPIKPIYNVLDSFNIQYEFMYKAVFELKKFKMLRSESQIVNSNFLSVDANGLEVDMLITSPPYVTSYEYADLHQLSTMWLGYTDDFRLLRNGTIGSLYHNEILQAEISKLDDFAINIYDDLVKAKAKSPKAALKYFIDLKNTVEKSFDIIKAGGLAVFVIGNTNHKNVYIDNAKYLTKCLFTQGFVNVEIKKRRISSKILSPYRTKDGKFSSNKRHKKVYHYEFVIIAQKPTIN</sequence>
<keyword evidence="5" id="KW-0949">S-adenosyl-L-methionine</keyword>
<evidence type="ECO:0000256" key="8">
    <source>
        <dbReference type="ARBA" id="ARBA00049120"/>
    </source>
</evidence>
<keyword evidence="3" id="KW-0489">Methyltransferase</keyword>
<evidence type="ECO:0000256" key="6">
    <source>
        <dbReference type="ARBA" id="ARBA00022747"/>
    </source>
</evidence>
<gene>
    <name evidence="10" type="ORF">G6047_11825</name>
</gene>
<dbReference type="GO" id="GO:0009307">
    <property type="term" value="P:DNA restriction-modification system"/>
    <property type="evidence" value="ECO:0007669"/>
    <property type="project" value="UniProtKB-KW"/>
</dbReference>
<dbReference type="RefSeq" id="WP_169527835.1">
    <property type="nucleotide sequence ID" value="NZ_JAAMPU010000107.1"/>
</dbReference>
<dbReference type="GO" id="GO:0003677">
    <property type="term" value="F:DNA binding"/>
    <property type="evidence" value="ECO:0007669"/>
    <property type="project" value="UniProtKB-KW"/>
</dbReference>
<dbReference type="AlphaFoldDB" id="A0A972JK34"/>
<reference evidence="10" key="1">
    <citation type="submission" date="2020-02" db="EMBL/GenBank/DDBJ databases">
        <title>Flavobacterium sp. genome.</title>
        <authorList>
            <person name="Jung H.S."/>
            <person name="Baek J.H."/>
            <person name="Jeon C.O."/>
        </authorList>
    </citation>
    <scope>NUCLEOTIDE SEQUENCE</scope>
    <source>
        <strain evidence="10">SE-s28</strain>
    </source>
</reference>
<dbReference type="InterPro" id="IPR002941">
    <property type="entry name" value="DNA_methylase_N4/N6"/>
</dbReference>
<comment type="caution">
    <text evidence="10">The sequence shown here is derived from an EMBL/GenBank/DDBJ whole genome shotgun (WGS) entry which is preliminary data.</text>
</comment>
<dbReference type="GO" id="GO:0015667">
    <property type="term" value="F:site-specific DNA-methyltransferase (cytosine-N4-specific) activity"/>
    <property type="evidence" value="ECO:0007669"/>
    <property type="project" value="UniProtKB-EC"/>
</dbReference>
<comment type="catalytic activity">
    <reaction evidence="8">
        <text>a 2'-deoxycytidine in DNA + S-adenosyl-L-methionine = an N(4)-methyl-2'-deoxycytidine in DNA + S-adenosyl-L-homocysteine + H(+)</text>
        <dbReference type="Rhea" id="RHEA:16857"/>
        <dbReference type="Rhea" id="RHEA-COMP:11369"/>
        <dbReference type="Rhea" id="RHEA-COMP:13674"/>
        <dbReference type="ChEBI" id="CHEBI:15378"/>
        <dbReference type="ChEBI" id="CHEBI:57856"/>
        <dbReference type="ChEBI" id="CHEBI:59789"/>
        <dbReference type="ChEBI" id="CHEBI:85452"/>
        <dbReference type="ChEBI" id="CHEBI:137933"/>
        <dbReference type="EC" id="2.1.1.113"/>
    </reaction>
</comment>
<dbReference type="Pfam" id="PF01555">
    <property type="entry name" value="N6_N4_Mtase"/>
    <property type="match status" value="1"/>
</dbReference>
<evidence type="ECO:0000259" key="9">
    <source>
        <dbReference type="Pfam" id="PF01555"/>
    </source>
</evidence>
<evidence type="ECO:0000313" key="11">
    <source>
        <dbReference type="Proteomes" id="UP000712080"/>
    </source>
</evidence>
<keyword evidence="11" id="KW-1185">Reference proteome</keyword>
<keyword evidence="4" id="KW-0808">Transferase</keyword>
<accession>A0A972JK34</accession>
<keyword evidence="7" id="KW-0238">DNA-binding</keyword>
<evidence type="ECO:0000256" key="4">
    <source>
        <dbReference type="ARBA" id="ARBA00022679"/>
    </source>
</evidence>
<dbReference type="InterPro" id="IPR017985">
    <property type="entry name" value="MeTrfase_CN4_CS"/>
</dbReference>
<organism evidence="10 11">
    <name type="scientific">Flavobacterium silvaticum</name>
    <dbReference type="NCBI Taxonomy" id="1852020"/>
    <lineage>
        <taxon>Bacteria</taxon>
        <taxon>Pseudomonadati</taxon>
        <taxon>Bacteroidota</taxon>
        <taxon>Flavobacteriia</taxon>
        <taxon>Flavobacteriales</taxon>
        <taxon>Flavobacteriaceae</taxon>
        <taxon>Flavobacterium</taxon>
    </lineage>
</organism>
<dbReference type="EC" id="2.1.1.113" evidence="2"/>